<dbReference type="CDD" id="cd05247">
    <property type="entry name" value="UDP_G4E_1_SDR_e"/>
    <property type="match status" value="1"/>
</dbReference>
<evidence type="ECO:0000256" key="5">
    <source>
        <dbReference type="ARBA" id="ARBA00013189"/>
    </source>
</evidence>
<keyword evidence="7 10" id="KW-0520">NAD</keyword>
<comment type="catalytic activity">
    <reaction evidence="1 10">
        <text>UDP-alpha-D-glucose = UDP-alpha-D-galactose</text>
        <dbReference type="Rhea" id="RHEA:22168"/>
        <dbReference type="ChEBI" id="CHEBI:58885"/>
        <dbReference type="ChEBI" id="CHEBI:66914"/>
        <dbReference type="EC" id="5.1.3.2"/>
    </reaction>
</comment>
<keyword evidence="8 10" id="KW-0413">Isomerase</keyword>
<gene>
    <name evidence="12" type="primary">galE</name>
    <name evidence="12" type="ORF">FL622_00800</name>
</gene>
<dbReference type="OrthoDB" id="9801785at2"/>
<keyword evidence="9 10" id="KW-0119">Carbohydrate metabolism</keyword>
<dbReference type="Gene3D" id="3.90.25.10">
    <property type="entry name" value="UDP-galactose 4-epimerase, domain 1"/>
    <property type="match status" value="1"/>
</dbReference>
<evidence type="ECO:0000256" key="1">
    <source>
        <dbReference type="ARBA" id="ARBA00000083"/>
    </source>
</evidence>
<sequence>MPNILVTGGAGYIGSHVVKALGEAGYRVLTYDNLSTGNRWAVLHGELVEGDLADHDKLAATVRDFAPDAVMHFAAGIEVAESVTNPLKYYENNTVNALGLLQVLRDAGVGRLIFSSTAAVYGIPECIPVDETALLSPINPYGASKMMTERILADLATADPAFNYVALRYFNVAGADPEGRIGQSYKNPTHLITRALKTALGQYDKLQIFGTDYPTPDGTCIRDYIHVDDLAAAHLVALEHLLNGGESEIFNCGYGHGFSVNEVVQMVRKVTGRDFVVEMAPRREGDPPALTAESMRIRHRLGWTPRFDHLEYIIETAWKWELKLQSAKQG</sequence>
<evidence type="ECO:0000256" key="9">
    <source>
        <dbReference type="ARBA" id="ARBA00023277"/>
    </source>
</evidence>
<dbReference type="GO" id="GO:0033499">
    <property type="term" value="P:galactose catabolic process via UDP-galactose, Leloir pathway"/>
    <property type="evidence" value="ECO:0007669"/>
    <property type="project" value="TreeGrafter"/>
</dbReference>
<dbReference type="RefSeq" id="WP_092052427.1">
    <property type="nucleotide sequence ID" value="NZ_FOJJ01000001.1"/>
</dbReference>
<keyword evidence="13" id="KW-1185">Reference proteome</keyword>
<evidence type="ECO:0000256" key="2">
    <source>
        <dbReference type="ARBA" id="ARBA00001911"/>
    </source>
</evidence>
<proteinExistence type="inferred from homology"/>
<dbReference type="UniPathway" id="UPA00214"/>
<dbReference type="EC" id="5.1.3.2" evidence="5 10"/>
<dbReference type="InterPro" id="IPR001509">
    <property type="entry name" value="Epimerase_deHydtase"/>
</dbReference>
<dbReference type="PANTHER" id="PTHR43725">
    <property type="entry name" value="UDP-GLUCOSE 4-EPIMERASE"/>
    <property type="match status" value="1"/>
</dbReference>
<reference evidence="12 13" key="1">
    <citation type="submission" date="2019-07" db="EMBL/GenBank/DDBJ databases">
        <title>Insights of Desulfuromonas acetexigens electromicrobiology.</title>
        <authorList>
            <person name="Katuri K."/>
            <person name="Sapireddy V."/>
            <person name="Shaw D.R."/>
            <person name="Saikaly P."/>
        </authorList>
    </citation>
    <scope>NUCLEOTIDE SEQUENCE [LARGE SCALE GENOMIC DNA]</scope>
    <source>
        <strain evidence="12 13">2873</strain>
    </source>
</reference>
<evidence type="ECO:0000256" key="7">
    <source>
        <dbReference type="ARBA" id="ARBA00023027"/>
    </source>
</evidence>
<dbReference type="Proteomes" id="UP000317155">
    <property type="component" value="Unassembled WGS sequence"/>
</dbReference>
<evidence type="ECO:0000256" key="6">
    <source>
        <dbReference type="ARBA" id="ARBA00018569"/>
    </source>
</evidence>
<accession>A0A550JKL0</accession>
<dbReference type="PANTHER" id="PTHR43725:SF53">
    <property type="entry name" value="UDP-ARABINOSE 4-EPIMERASE 1"/>
    <property type="match status" value="1"/>
</dbReference>
<dbReference type="EMBL" id="VJVV01000001">
    <property type="protein sequence ID" value="TRO83754.1"/>
    <property type="molecule type" value="Genomic_DNA"/>
</dbReference>
<feature type="domain" description="NAD-dependent epimerase/dehydratase" evidence="11">
    <location>
        <begin position="4"/>
        <end position="253"/>
    </location>
</feature>
<name>A0A550JKL0_9BACT</name>
<organism evidence="12 13">
    <name type="scientific">Trichloromonas acetexigens</name>
    <dbReference type="NCBI Taxonomy" id="38815"/>
    <lineage>
        <taxon>Bacteria</taxon>
        <taxon>Pseudomonadati</taxon>
        <taxon>Thermodesulfobacteriota</taxon>
        <taxon>Desulfuromonadia</taxon>
        <taxon>Desulfuromonadales</taxon>
        <taxon>Trichloromonadaceae</taxon>
        <taxon>Trichloromonas</taxon>
    </lineage>
</organism>
<dbReference type="InterPro" id="IPR036291">
    <property type="entry name" value="NAD(P)-bd_dom_sf"/>
</dbReference>
<evidence type="ECO:0000256" key="8">
    <source>
        <dbReference type="ARBA" id="ARBA00023235"/>
    </source>
</evidence>
<comment type="similarity">
    <text evidence="4 10">Belongs to the NAD(P)-dependent epimerase/dehydratase family.</text>
</comment>
<comment type="subunit">
    <text evidence="10">Homodimer.</text>
</comment>
<evidence type="ECO:0000313" key="13">
    <source>
        <dbReference type="Proteomes" id="UP000317155"/>
    </source>
</evidence>
<evidence type="ECO:0000313" key="12">
    <source>
        <dbReference type="EMBL" id="TRO83754.1"/>
    </source>
</evidence>
<dbReference type="InterPro" id="IPR005886">
    <property type="entry name" value="UDP_G4E"/>
</dbReference>
<protein>
    <recommendedName>
        <fullName evidence="6 10">UDP-glucose 4-epimerase</fullName>
        <ecNumber evidence="5 10">5.1.3.2</ecNumber>
    </recommendedName>
</protein>
<evidence type="ECO:0000256" key="4">
    <source>
        <dbReference type="ARBA" id="ARBA00007637"/>
    </source>
</evidence>
<comment type="cofactor">
    <cofactor evidence="2 10">
        <name>NAD(+)</name>
        <dbReference type="ChEBI" id="CHEBI:57540"/>
    </cofactor>
</comment>
<dbReference type="NCBIfam" id="TIGR01179">
    <property type="entry name" value="galE"/>
    <property type="match status" value="1"/>
</dbReference>
<evidence type="ECO:0000256" key="3">
    <source>
        <dbReference type="ARBA" id="ARBA00004947"/>
    </source>
</evidence>
<dbReference type="AlphaFoldDB" id="A0A550JKL0"/>
<comment type="pathway">
    <text evidence="3 10">Carbohydrate metabolism; galactose metabolism.</text>
</comment>
<evidence type="ECO:0000259" key="11">
    <source>
        <dbReference type="Pfam" id="PF01370"/>
    </source>
</evidence>
<comment type="caution">
    <text evidence="12">The sequence shown here is derived from an EMBL/GenBank/DDBJ whole genome shotgun (WGS) entry which is preliminary data.</text>
</comment>
<dbReference type="GO" id="GO:0003978">
    <property type="term" value="F:UDP-glucose 4-epimerase activity"/>
    <property type="evidence" value="ECO:0007669"/>
    <property type="project" value="UniProtKB-UniRule"/>
</dbReference>
<dbReference type="SUPFAM" id="SSF51735">
    <property type="entry name" value="NAD(P)-binding Rossmann-fold domains"/>
    <property type="match status" value="1"/>
</dbReference>
<evidence type="ECO:0000256" key="10">
    <source>
        <dbReference type="RuleBase" id="RU366046"/>
    </source>
</evidence>
<dbReference type="Gene3D" id="3.40.50.720">
    <property type="entry name" value="NAD(P)-binding Rossmann-like Domain"/>
    <property type="match status" value="1"/>
</dbReference>
<dbReference type="Pfam" id="PF01370">
    <property type="entry name" value="Epimerase"/>
    <property type="match status" value="1"/>
</dbReference>